<keyword evidence="8" id="KW-0256">Endoplasmic reticulum</keyword>
<dbReference type="FunFam" id="3.90.550.10:FF:000004">
    <property type="entry name" value="UDP-glucose glycoprotein glucosyltransferase 1"/>
    <property type="match status" value="1"/>
</dbReference>
<dbReference type="UniPathway" id="UPA00378"/>
<evidence type="ECO:0000256" key="10">
    <source>
        <dbReference type="ARBA" id="ARBA00045874"/>
    </source>
</evidence>
<evidence type="ECO:0000256" key="2">
    <source>
        <dbReference type="ARBA" id="ARBA00004319"/>
    </source>
</evidence>
<dbReference type="GO" id="GO:0005788">
    <property type="term" value="C:endoplasmic reticulum lumen"/>
    <property type="evidence" value="ECO:0007669"/>
    <property type="project" value="UniProtKB-SubCell"/>
</dbReference>
<evidence type="ECO:0000259" key="15">
    <source>
        <dbReference type="Pfam" id="PF18401"/>
    </source>
</evidence>
<dbReference type="Pfam" id="PF18404">
    <property type="entry name" value="Glyco_transf_24"/>
    <property type="match status" value="1"/>
</dbReference>
<dbReference type="InterPro" id="IPR009448">
    <property type="entry name" value="UDP-g_GGtrans"/>
</dbReference>
<feature type="domain" description="UGGT thioredoxin-like" evidence="14">
    <location>
        <begin position="206"/>
        <end position="293"/>
    </location>
</feature>
<organism evidence="17">
    <name type="scientific">Aceria tosichella</name>
    <name type="common">wheat curl mite</name>
    <dbReference type="NCBI Taxonomy" id="561515"/>
    <lineage>
        <taxon>Eukaryota</taxon>
        <taxon>Metazoa</taxon>
        <taxon>Ecdysozoa</taxon>
        <taxon>Arthropoda</taxon>
        <taxon>Chelicerata</taxon>
        <taxon>Arachnida</taxon>
        <taxon>Acari</taxon>
        <taxon>Acariformes</taxon>
        <taxon>Trombidiformes</taxon>
        <taxon>Prostigmata</taxon>
        <taxon>Eupodina</taxon>
        <taxon>Eriophyoidea</taxon>
        <taxon>Eriophyidae</taxon>
        <taxon>Eriophyinae</taxon>
        <taxon>Aceriini</taxon>
        <taxon>Aceria</taxon>
    </lineage>
</organism>
<dbReference type="GO" id="GO:0051082">
    <property type="term" value="F:unfolded protein binding"/>
    <property type="evidence" value="ECO:0007669"/>
    <property type="project" value="TreeGrafter"/>
</dbReference>
<evidence type="ECO:0000256" key="9">
    <source>
        <dbReference type="ARBA" id="ARBA00023180"/>
    </source>
</evidence>
<dbReference type="InterPro" id="IPR040693">
    <property type="entry name" value="UGGT_TRXL_1"/>
</dbReference>
<keyword evidence="7" id="KW-0732">Signal</keyword>
<feature type="compositionally biased region" description="Low complexity" evidence="12">
    <location>
        <begin position="1107"/>
        <end position="1120"/>
    </location>
</feature>
<dbReference type="Pfam" id="PF06427">
    <property type="entry name" value="UDP-g_GGTase"/>
    <property type="match status" value="1"/>
</dbReference>
<feature type="domain" description="UGGT thioredoxin-like" evidence="15">
    <location>
        <begin position="381"/>
        <end position="487"/>
    </location>
</feature>
<feature type="domain" description="Glucosyltransferase 24 catalytic" evidence="16">
    <location>
        <begin position="815"/>
        <end position="1081"/>
    </location>
</feature>
<evidence type="ECO:0000313" key="17">
    <source>
        <dbReference type="EMBL" id="MDE51139.1"/>
    </source>
</evidence>
<evidence type="ECO:0000256" key="7">
    <source>
        <dbReference type="ARBA" id="ARBA00022729"/>
    </source>
</evidence>
<keyword evidence="6 17" id="KW-0808">Transferase</keyword>
<keyword evidence="13" id="KW-1133">Transmembrane helix</keyword>
<dbReference type="PANTHER" id="PTHR11226">
    <property type="entry name" value="UDP-GLUCOSE GLYCOPROTEIN:GLUCOSYLTRANSFERASE"/>
    <property type="match status" value="1"/>
</dbReference>
<evidence type="ECO:0000256" key="13">
    <source>
        <dbReference type="SAM" id="Phobius"/>
    </source>
</evidence>
<dbReference type="Pfam" id="PF18401">
    <property type="entry name" value="Thioredoxin_13"/>
    <property type="match status" value="1"/>
</dbReference>
<gene>
    <name evidence="17" type="primary">Uggt1</name>
    <name evidence="17" type="ORF">g.9983</name>
</gene>
<keyword evidence="9" id="KW-0325">Glycoprotein</keyword>
<evidence type="ECO:0000259" key="14">
    <source>
        <dbReference type="Pfam" id="PF18400"/>
    </source>
</evidence>
<evidence type="ECO:0000256" key="8">
    <source>
        <dbReference type="ARBA" id="ARBA00022824"/>
    </source>
</evidence>
<dbReference type="GO" id="GO:0018279">
    <property type="term" value="P:protein N-linked glycosylation via asparagine"/>
    <property type="evidence" value="ECO:0007669"/>
    <property type="project" value="TreeGrafter"/>
</dbReference>
<dbReference type="EMBL" id="GGYP01006368">
    <property type="protein sequence ID" value="MDE51139.1"/>
    <property type="molecule type" value="Transcribed_RNA"/>
</dbReference>
<feature type="domain" description="UGGT thioredoxin-like" evidence="14">
    <location>
        <begin position="68"/>
        <end position="169"/>
    </location>
</feature>
<keyword evidence="13" id="KW-0812">Transmembrane</keyword>
<proteinExistence type="inferred from homology"/>
<evidence type="ECO:0000256" key="4">
    <source>
        <dbReference type="ARBA" id="ARBA00006351"/>
    </source>
</evidence>
<keyword evidence="5" id="KW-0328">Glycosyltransferase</keyword>
<comment type="subcellular location">
    <subcellularLocation>
        <location evidence="2">Endoplasmic reticulum lumen</location>
    </subcellularLocation>
</comment>
<comment type="similarity">
    <text evidence="4">Belongs to the glycosyltransferase 8 family.</text>
</comment>
<dbReference type="CDD" id="cd06432">
    <property type="entry name" value="GT8_HUGT1_C_like"/>
    <property type="match status" value="1"/>
</dbReference>
<dbReference type="InterPro" id="IPR029044">
    <property type="entry name" value="Nucleotide-diphossugar_trans"/>
</dbReference>
<evidence type="ECO:0000259" key="16">
    <source>
        <dbReference type="Pfam" id="PF18404"/>
    </source>
</evidence>
<comment type="cofactor">
    <cofactor evidence="1">
        <name>Ca(2+)</name>
        <dbReference type="ChEBI" id="CHEBI:29108"/>
    </cofactor>
</comment>
<evidence type="ECO:0000256" key="5">
    <source>
        <dbReference type="ARBA" id="ARBA00022676"/>
    </source>
</evidence>
<evidence type="ECO:0000256" key="3">
    <source>
        <dbReference type="ARBA" id="ARBA00004922"/>
    </source>
</evidence>
<evidence type="ECO:0000256" key="11">
    <source>
        <dbReference type="ARBA" id="ARBA00048456"/>
    </source>
</evidence>
<name>A0A6G1SL85_9ACAR</name>
<keyword evidence="13" id="KW-0472">Membrane</keyword>
<evidence type="ECO:0000256" key="1">
    <source>
        <dbReference type="ARBA" id="ARBA00001913"/>
    </source>
</evidence>
<evidence type="ECO:0000256" key="12">
    <source>
        <dbReference type="SAM" id="MobiDB-lite"/>
    </source>
</evidence>
<protein>
    <submittedName>
        <fullName evidence="17">UDP-glucose:glycoprotein glucosyltransferase 1</fullName>
    </submittedName>
</protein>
<dbReference type="InterPro" id="IPR040497">
    <property type="entry name" value="Glyco_transf_24"/>
</dbReference>
<dbReference type="GO" id="GO:0003980">
    <property type="term" value="F:UDP-glucose:glycoprotein glucosyltransferase activity"/>
    <property type="evidence" value="ECO:0007669"/>
    <property type="project" value="InterPro"/>
</dbReference>
<dbReference type="Pfam" id="PF18400">
    <property type="entry name" value="Thioredoxin_12"/>
    <property type="match status" value="2"/>
</dbReference>
<comment type="function">
    <text evidence="10">Recognizes glycoproteins with minor folding defects. Reglucosylates single N-glycans near the misfolded part of the protein, thus providing quality control for protein folding in the endoplasmic reticulum. Reglucosylated proteins are recognized by calreticulin for recycling to the endoplasmic reticulum and refolding or degradation.</text>
</comment>
<feature type="compositionally biased region" description="Polar residues" evidence="12">
    <location>
        <begin position="1121"/>
        <end position="1134"/>
    </location>
</feature>
<comment type="catalytic activity">
    <reaction evidence="11">
        <text>N(4)-(alpha-D-Man-(1-&gt;2)-alpha-D-Man-(1-&gt;2)-alpha-D-Man-(1-&gt;3)-[alpha-D-Man-(1-&gt;2)-alpha-D-Man-(1-&gt;3)-[alpha-D-Man-(1-&gt;2)-alpha-D-Man-(1-&gt;6)]-alpha-D-Man-(1-&gt;6)]-beta-D-Man-(1-&gt;4)-beta-D-GlcNAc-(1-&gt;4)-beta-D-GlcNAc)-L-asparaginyl-[protein] (N-glucan mannose isomer 9A1,2,3B1,2,3) + UDP-alpha-D-glucose = N(4)-(alpha-D-Glc-(1-&gt;3)-alpha-D-Man-(1-&gt;2)-alpha-D-Man-(1-&gt;2)-alpha-D-Man-(1-&gt;3)-[alpha-D-Man-(1-&gt;2)-alpha-D-Man-(1-&gt;3)-[alpha-D-Man-(1-&gt;2)-alpha-D-Man-(1-&gt;6)]-alpha-D-Man-(1-&gt;6)]-beta-D-Man-(1-&gt;4)-beta-D-GlcNAc-(1-&gt;4)-beta-D-GlcNAc)-L-asparaginyl-[protein] + UDP + H(+)</text>
        <dbReference type="Rhea" id="RHEA:61304"/>
        <dbReference type="Rhea" id="RHEA-COMP:14356"/>
        <dbReference type="Rhea" id="RHEA-COMP:14357"/>
        <dbReference type="ChEBI" id="CHEBI:15378"/>
        <dbReference type="ChEBI" id="CHEBI:58223"/>
        <dbReference type="ChEBI" id="CHEBI:58885"/>
        <dbReference type="ChEBI" id="CHEBI:59080"/>
        <dbReference type="ChEBI" id="CHEBI:139493"/>
    </reaction>
</comment>
<feature type="region of interest" description="Disordered" evidence="12">
    <location>
        <begin position="1090"/>
        <end position="1141"/>
    </location>
</feature>
<sequence>MSLFKISCYFSTGLRGLCLPGFLSTIVLFITLIATHPALNTFVSCDTNIPDRPASTVAVSLFAKWRYTPVHIEASEILASEDEDYFWNYINVIHERFNGTRPIRSLNYAQQYDEVAEIAEDILEDSYQIPLFKFSLGHRVSSPAIAAHEQIARDRLGSKLNECKAFLEFPQPPISEGQDEIVDDAPSVANSQDPYGTMKPHKDVNIICNADDAALVFEKILSTPDYIKTYYQPTIYKTDHIYYAHNNPNGKKFGIMTAVLYGEIGSQDFIDLYEYCKSMADMGRMNFVVRHLALFDESQSSGPRHRVALGGYGVELAIKSTEYKAQDDTRVKGEASNLGDEVFSSGEKPDDIEDLVFKELAEAGWSPTNPMFHEQILESIKQIPSINSSDIEDLSTQAVSLIMTAPLERRLALMRDLSHNFPILAKSLSDEVVDKELQAELEQNQLLFARFINVAPTEAALFMNGYFFDVDALDMFALFEVMKKQYKGPQATTDTEVERFLERRYEDKHSGFVIPPEKPDEKFLKMLVILDPLTRGAQKILPILMTFRKIFNLRLRIMFNCVDRHTELPLKNFYRFVIESEPNFKYGPDQPPVLRTTFRNLPSSSLFTLNMATPENWLVESVRTPYDLDNIHLAELPSDKVWAEFELEHLLLEGHCFDITNGSPPRGLQFVLGTRSNPTPFDTIVMANLGYFQLKASPGAWNLRLRHGKSAEIYTIFHVDGADFIKHEDPKYKSESVIPSLLNDFRSRLIKVKVHKKKDQRHRDLLQDDDGGDNQLGDIWGSIKNSVWSGNNNGDGTGSKETGLRLTRTTENNRINIFSLASGHLYERLLRIMMLSVLKNTNTPVKFWFLKNYLSPSFKDFLPYYAEKYNFDYELVQYKWPRWLHQQTEKQRIIWGYKILFLDVLFPLDVKKIIFVDADQIVRADLTELRDLDLEGAPYGYTPFCDSRTDMDGFRFWKTGYWNSHLHGRKYHISALYVVDLVKFRKIAAGDRLRGQYQGLSQDPNSLSNLDQDLPNNMIHQVAIKSLPQEWLWCETWCSDEEKEKAKTIDLCNNPKTKEPKLTGARRIVKEWVDYDEEIKAIYDEYIRSQGNKQSSNQQDNTVTEPSSSSSGQKPSESSSAPTAKSPDTNSLGQQHKHIEL</sequence>
<dbReference type="Gene3D" id="3.90.550.10">
    <property type="entry name" value="Spore Coat Polysaccharide Biosynthesis Protein SpsA, Chain A"/>
    <property type="match status" value="1"/>
</dbReference>
<reference evidence="17" key="1">
    <citation type="submission" date="2018-10" db="EMBL/GenBank/DDBJ databases">
        <title>Transcriptome assembly of Aceria tosichella (Wheat curl mite) Type 2.</title>
        <authorList>
            <person name="Scully E.D."/>
            <person name="Geib S.M."/>
            <person name="Palmer N.A."/>
            <person name="Gupta A.K."/>
            <person name="Sarath G."/>
            <person name="Tatineni S."/>
        </authorList>
    </citation>
    <scope>NUCLEOTIDE SEQUENCE</scope>
    <source>
        <strain evidence="17">LincolnNE</strain>
    </source>
</reference>
<feature type="transmembrane region" description="Helical" evidence="13">
    <location>
        <begin position="12"/>
        <end position="34"/>
    </location>
</feature>
<dbReference type="AlphaFoldDB" id="A0A6G1SL85"/>
<comment type="pathway">
    <text evidence="3">Protein modification; protein glycosylation.</text>
</comment>
<dbReference type="GO" id="GO:0036503">
    <property type="term" value="P:ERAD pathway"/>
    <property type="evidence" value="ECO:0007669"/>
    <property type="project" value="TreeGrafter"/>
</dbReference>
<accession>A0A6G1SL85</accession>
<evidence type="ECO:0000256" key="6">
    <source>
        <dbReference type="ARBA" id="ARBA00022679"/>
    </source>
</evidence>
<dbReference type="SUPFAM" id="SSF53448">
    <property type="entry name" value="Nucleotide-diphospho-sugar transferases"/>
    <property type="match status" value="1"/>
</dbReference>
<dbReference type="PANTHER" id="PTHR11226:SF0">
    <property type="entry name" value="UDP-GLUCOSE:GLYCOPROTEIN GLUCOSYLTRANSFERASE"/>
    <property type="match status" value="1"/>
</dbReference>
<feature type="compositionally biased region" description="Polar residues" evidence="12">
    <location>
        <begin position="1090"/>
        <end position="1106"/>
    </location>
</feature>
<dbReference type="InterPro" id="IPR040694">
    <property type="entry name" value="UGGT_TRXL_2"/>
</dbReference>